<dbReference type="Proteomes" id="UP000287243">
    <property type="component" value="Chromosome"/>
</dbReference>
<dbReference type="KEGG" id="vai:BU251_01375"/>
<sequence length="273" mass="30273">MILSAPGWMALRQADKSLSVLLDRGRQEEEAVVLFLNVLNEDKGLKETYGRRKMGEISLDESLKELHMLAKRERIFLGSMKPAQADEKNDRQGLRRRKIEMTFQAPEDGVYRFLDGFSELTFFSSPESMAISASPEGASLVGVRMALEVFDDLRIPKKKARDYLKKAIGSGRAFAEPQVYVTAAGRKIFGSAKTKPKRAILTQEKKEDILAQLVLVGIVEDVGQGRRAAVEDKRSARTSYLCVNDAVGDLVVSEIGDHQVVFSGGGQCYALEL</sequence>
<name>A0A410P2V8_VELA1</name>
<dbReference type="EMBL" id="CP019384">
    <property type="protein sequence ID" value="QAT16473.1"/>
    <property type="molecule type" value="Genomic_DNA"/>
</dbReference>
<accession>A0A410P2V8</accession>
<gene>
    <name evidence="1" type="ORF">BU251_01375</name>
</gene>
<dbReference type="AlphaFoldDB" id="A0A410P2V8"/>
<organism evidence="1 2">
    <name type="scientific">Velamenicoccus archaeovorus</name>
    <dbReference type="NCBI Taxonomy" id="1930593"/>
    <lineage>
        <taxon>Bacteria</taxon>
        <taxon>Pseudomonadati</taxon>
        <taxon>Candidatus Omnitrophota</taxon>
        <taxon>Candidatus Velamenicoccus</taxon>
    </lineage>
</organism>
<evidence type="ECO:0000313" key="1">
    <source>
        <dbReference type="EMBL" id="QAT16473.1"/>
    </source>
</evidence>
<keyword evidence="2" id="KW-1185">Reference proteome</keyword>
<reference evidence="1 2" key="1">
    <citation type="submission" date="2017-01" db="EMBL/GenBank/DDBJ databases">
        <title>First insights into the biology of 'candidatus Vampirococcus archaeovorus'.</title>
        <authorList>
            <person name="Kizina J."/>
            <person name="Jordan S."/>
            <person name="Stueber K."/>
            <person name="Reinhardt R."/>
            <person name="Harder J."/>
        </authorList>
    </citation>
    <scope>NUCLEOTIDE SEQUENCE [LARGE SCALE GENOMIC DNA]</scope>
    <source>
        <strain evidence="1 2">LiM</strain>
    </source>
</reference>
<proteinExistence type="predicted"/>
<evidence type="ECO:0000313" key="2">
    <source>
        <dbReference type="Proteomes" id="UP000287243"/>
    </source>
</evidence>
<protein>
    <submittedName>
        <fullName evidence="1">Uncharacterized protein</fullName>
    </submittedName>
</protein>
<dbReference type="RefSeq" id="WP_128699111.1">
    <property type="nucleotide sequence ID" value="NZ_CP019384.1"/>
</dbReference>